<dbReference type="Gene3D" id="3.30.160.540">
    <property type="match status" value="1"/>
</dbReference>
<evidence type="ECO:0000313" key="10">
    <source>
        <dbReference type="Proteomes" id="UP000823201"/>
    </source>
</evidence>
<feature type="domain" description="Septum formation inhibitor MinC C-terminal" evidence="7">
    <location>
        <begin position="111"/>
        <end position="219"/>
    </location>
</feature>
<sequence>MSTSISSTSPLVTMKGRKNGFILVLDENCAYPVLLAELKEKLSVNHQLYQEGPPISVKVEAGNRYLSPEHRDELIAVIRSYKSLEVEQIESNVMTRDEFENQEKKEQLISVAQIVRSGQELMIEGNVLLIGDVNPGGTIRATGNVYILGTLRGLACAGFGDNDSKAVVAASIMKPTQLRIGSHVSKLDAVGEQRQQEEGSDSHTIEVAYFDQEQKKIVIGKIQNVMKHRDLSTDFKRNS</sequence>
<dbReference type="InterPro" id="IPR005526">
    <property type="entry name" value="Septum_form_inhib_MinC_C"/>
</dbReference>
<comment type="function">
    <text evidence="6">Cell division inhibitor that blocks the formation of polar Z ring septums. Rapidly oscillates between the poles of the cell to destabilize FtsZ filaments that have formed before they mature into polar Z rings. Prevents FtsZ polymerization.</text>
</comment>
<evidence type="ECO:0000313" key="9">
    <source>
        <dbReference type="EMBL" id="MBM7657447.1"/>
    </source>
</evidence>
<organism evidence="9 10">
    <name type="scientific">Sporolactobacillus spathodeae</name>
    <dbReference type="NCBI Taxonomy" id="1465502"/>
    <lineage>
        <taxon>Bacteria</taxon>
        <taxon>Bacillati</taxon>
        <taxon>Bacillota</taxon>
        <taxon>Bacilli</taxon>
        <taxon>Bacillales</taxon>
        <taxon>Sporolactobacillaceae</taxon>
        <taxon>Sporolactobacillus</taxon>
    </lineage>
</organism>
<dbReference type="Gene3D" id="2.160.20.70">
    <property type="match status" value="1"/>
</dbReference>
<dbReference type="SUPFAM" id="SSF63848">
    <property type="entry name" value="Cell-division inhibitor MinC, C-terminal domain"/>
    <property type="match status" value="1"/>
</dbReference>
<dbReference type="InterPro" id="IPR016098">
    <property type="entry name" value="CAP/MinC_C"/>
</dbReference>
<evidence type="ECO:0000256" key="3">
    <source>
        <dbReference type="ARBA" id="ARBA00023210"/>
    </source>
</evidence>
<dbReference type="InterPro" id="IPR055219">
    <property type="entry name" value="MinC_N_1"/>
</dbReference>
<dbReference type="HAMAP" id="MF_00267">
    <property type="entry name" value="MinC"/>
    <property type="match status" value="1"/>
</dbReference>
<dbReference type="RefSeq" id="WP_239529596.1">
    <property type="nucleotide sequence ID" value="NZ_CBCRXA010000004.1"/>
</dbReference>
<reference evidence="9 10" key="1">
    <citation type="submission" date="2021-01" db="EMBL/GenBank/DDBJ databases">
        <title>Genomic Encyclopedia of Type Strains, Phase IV (KMG-IV): sequencing the most valuable type-strain genomes for metagenomic binning, comparative biology and taxonomic classification.</title>
        <authorList>
            <person name="Goeker M."/>
        </authorList>
    </citation>
    <scope>NUCLEOTIDE SEQUENCE [LARGE SCALE GENOMIC DNA]</scope>
    <source>
        <strain evidence="9 10">DSM 100968</strain>
    </source>
</reference>
<dbReference type="Pfam" id="PF22642">
    <property type="entry name" value="MinC_N_1"/>
    <property type="match status" value="1"/>
</dbReference>
<comment type="subunit">
    <text evidence="5 6">Interacts with MinD and FtsZ.</text>
</comment>
<dbReference type="InterPro" id="IPR013033">
    <property type="entry name" value="MinC"/>
</dbReference>
<evidence type="ECO:0000256" key="2">
    <source>
        <dbReference type="ARBA" id="ARBA00022618"/>
    </source>
</evidence>
<accession>A0ABS2Q900</accession>
<evidence type="ECO:0000259" key="7">
    <source>
        <dbReference type="Pfam" id="PF03775"/>
    </source>
</evidence>
<proteinExistence type="inferred from homology"/>
<dbReference type="Proteomes" id="UP000823201">
    <property type="component" value="Unassembled WGS sequence"/>
</dbReference>
<keyword evidence="10" id="KW-1185">Reference proteome</keyword>
<protein>
    <recommendedName>
        <fullName evidence="6">Probable septum site-determining protein MinC</fullName>
    </recommendedName>
</protein>
<keyword evidence="2 6" id="KW-0132">Cell division</keyword>
<evidence type="ECO:0000259" key="8">
    <source>
        <dbReference type="Pfam" id="PF22642"/>
    </source>
</evidence>
<feature type="domain" description="Septum site-determining protein MinC N-terminal" evidence="8">
    <location>
        <begin position="12"/>
        <end position="89"/>
    </location>
</feature>
<dbReference type="PANTHER" id="PTHR34108">
    <property type="entry name" value="SEPTUM SITE-DETERMINING PROTEIN MINC"/>
    <property type="match status" value="1"/>
</dbReference>
<keyword evidence="4 6" id="KW-0131">Cell cycle</keyword>
<evidence type="ECO:0000256" key="4">
    <source>
        <dbReference type="ARBA" id="ARBA00023306"/>
    </source>
</evidence>
<dbReference type="InterPro" id="IPR036145">
    <property type="entry name" value="MinC_C_sf"/>
</dbReference>
<dbReference type="Pfam" id="PF03775">
    <property type="entry name" value="MinC_C"/>
    <property type="match status" value="1"/>
</dbReference>
<keyword evidence="3 6" id="KW-0717">Septation</keyword>
<dbReference type="PANTHER" id="PTHR34108:SF1">
    <property type="entry name" value="SEPTUM SITE-DETERMINING PROTEIN MINC"/>
    <property type="match status" value="1"/>
</dbReference>
<evidence type="ECO:0000256" key="5">
    <source>
        <dbReference type="ARBA" id="ARBA00046874"/>
    </source>
</evidence>
<name>A0ABS2Q900_9BACL</name>
<comment type="caution">
    <text evidence="9">The sequence shown here is derived from an EMBL/GenBank/DDBJ whole genome shotgun (WGS) entry which is preliminary data.</text>
</comment>
<evidence type="ECO:0000256" key="6">
    <source>
        <dbReference type="HAMAP-Rule" id="MF_00267"/>
    </source>
</evidence>
<evidence type="ECO:0000256" key="1">
    <source>
        <dbReference type="ARBA" id="ARBA00006291"/>
    </source>
</evidence>
<gene>
    <name evidence="6" type="primary">minC</name>
    <name evidence="9" type="ORF">JOC27_000890</name>
</gene>
<comment type="similarity">
    <text evidence="1 6">Belongs to the MinC family.</text>
</comment>
<dbReference type="EMBL" id="JAFBEV010000005">
    <property type="protein sequence ID" value="MBM7657447.1"/>
    <property type="molecule type" value="Genomic_DNA"/>
</dbReference>